<dbReference type="SUPFAM" id="SSF50022">
    <property type="entry name" value="ISP domain"/>
    <property type="match status" value="1"/>
</dbReference>
<evidence type="ECO:0000256" key="4">
    <source>
        <dbReference type="ARBA" id="ARBA00022692"/>
    </source>
</evidence>
<comment type="catalytic activity">
    <reaction evidence="16">
        <text>cholesterol + NADPH + O2 + H(+) = 7-dehydrocholesterol + NADP(+) + 2 H2O</text>
        <dbReference type="Rhea" id="RHEA:45024"/>
        <dbReference type="ChEBI" id="CHEBI:15377"/>
        <dbReference type="ChEBI" id="CHEBI:15378"/>
        <dbReference type="ChEBI" id="CHEBI:15379"/>
        <dbReference type="ChEBI" id="CHEBI:16113"/>
        <dbReference type="ChEBI" id="CHEBI:17759"/>
        <dbReference type="ChEBI" id="CHEBI:57783"/>
        <dbReference type="ChEBI" id="CHEBI:58349"/>
        <dbReference type="EC" id="1.14.19.21"/>
    </reaction>
    <physiologicalReaction direction="left-to-right" evidence="16">
        <dbReference type="Rhea" id="RHEA:45025"/>
    </physiologicalReaction>
</comment>
<evidence type="ECO:0000256" key="9">
    <source>
        <dbReference type="ARBA" id="ARBA00023004"/>
    </source>
</evidence>
<keyword evidence="9" id="KW-0408">Iron</keyword>
<comment type="subcellular location">
    <subcellularLocation>
        <location evidence="2">Membrane</location>
    </subcellularLocation>
</comment>
<comment type="pathway">
    <text evidence="3">Hormone biosynthesis.</text>
</comment>
<evidence type="ECO:0000313" key="20">
    <source>
        <dbReference type="Proteomes" id="UP000887568"/>
    </source>
</evidence>
<evidence type="ECO:0000256" key="1">
    <source>
        <dbReference type="ARBA" id="ARBA00001962"/>
    </source>
</evidence>
<keyword evidence="10" id="KW-0411">Iron-sulfur</keyword>
<evidence type="ECO:0000256" key="10">
    <source>
        <dbReference type="ARBA" id="ARBA00023014"/>
    </source>
</evidence>
<evidence type="ECO:0000259" key="18">
    <source>
        <dbReference type="PROSITE" id="PS51296"/>
    </source>
</evidence>
<evidence type="ECO:0000256" key="14">
    <source>
        <dbReference type="ARBA" id="ARBA00026095"/>
    </source>
</evidence>
<dbReference type="Gene3D" id="2.102.10.10">
    <property type="entry name" value="Rieske [2Fe-2S] iron-sulphur domain"/>
    <property type="match status" value="1"/>
</dbReference>
<dbReference type="InterPro" id="IPR050584">
    <property type="entry name" value="Cholesterol_7-desaturase"/>
</dbReference>
<dbReference type="InterPro" id="IPR045605">
    <property type="entry name" value="KshA-like_C"/>
</dbReference>
<evidence type="ECO:0000256" key="17">
    <source>
        <dbReference type="SAM" id="Phobius"/>
    </source>
</evidence>
<keyword evidence="8" id="KW-0560">Oxidoreductase</keyword>
<evidence type="ECO:0000256" key="8">
    <source>
        <dbReference type="ARBA" id="ARBA00023002"/>
    </source>
</evidence>
<dbReference type="SUPFAM" id="SSF55961">
    <property type="entry name" value="Bet v1-like"/>
    <property type="match status" value="1"/>
</dbReference>
<dbReference type="Pfam" id="PF00355">
    <property type="entry name" value="Rieske"/>
    <property type="match status" value="1"/>
</dbReference>
<evidence type="ECO:0000256" key="5">
    <source>
        <dbReference type="ARBA" id="ARBA00022714"/>
    </source>
</evidence>
<organism evidence="19 20">
    <name type="scientific">Patiria miniata</name>
    <name type="common">Bat star</name>
    <name type="synonym">Asterina miniata</name>
    <dbReference type="NCBI Taxonomy" id="46514"/>
    <lineage>
        <taxon>Eukaryota</taxon>
        <taxon>Metazoa</taxon>
        <taxon>Echinodermata</taxon>
        <taxon>Eleutherozoa</taxon>
        <taxon>Asterozoa</taxon>
        <taxon>Asteroidea</taxon>
        <taxon>Valvatacea</taxon>
        <taxon>Valvatida</taxon>
        <taxon>Asterinidae</taxon>
        <taxon>Patiria</taxon>
    </lineage>
</organism>
<dbReference type="OrthoDB" id="6428779at2759"/>
<dbReference type="InterPro" id="IPR017941">
    <property type="entry name" value="Rieske_2Fe-2S"/>
</dbReference>
<accession>A0A914A9H9</accession>
<name>A0A914A9H9_PATMI</name>
<proteinExistence type="inferred from homology"/>
<evidence type="ECO:0000256" key="11">
    <source>
        <dbReference type="ARBA" id="ARBA00023136"/>
    </source>
</evidence>
<dbReference type="GO" id="GO:0046872">
    <property type="term" value="F:metal ion binding"/>
    <property type="evidence" value="ECO:0007669"/>
    <property type="project" value="UniProtKB-KW"/>
</dbReference>
<comment type="catalytic activity">
    <reaction evidence="15">
        <text>cholesterol + NADH + O2 + H(+) = 7-dehydrocholesterol + NAD(+) + 2 H2O</text>
        <dbReference type="Rhea" id="RHEA:51644"/>
        <dbReference type="ChEBI" id="CHEBI:15377"/>
        <dbReference type="ChEBI" id="CHEBI:15378"/>
        <dbReference type="ChEBI" id="CHEBI:15379"/>
        <dbReference type="ChEBI" id="CHEBI:16113"/>
        <dbReference type="ChEBI" id="CHEBI:17759"/>
        <dbReference type="ChEBI" id="CHEBI:57540"/>
        <dbReference type="ChEBI" id="CHEBI:57945"/>
        <dbReference type="EC" id="1.14.19.21"/>
    </reaction>
    <physiologicalReaction direction="left-to-right" evidence="15">
        <dbReference type="Rhea" id="RHEA:51645"/>
    </physiologicalReaction>
</comment>
<keyword evidence="20" id="KW-1185">Reference proteome</keyword>
<keyword evidence="4 17" id="KW-0812">Transmembrane</keyword>
<dbReference type="GO" id="GO:0008203">
    <property type="term" value="P:cholesterol metabolic process"/>
    <property type="evidence" value="ECO:0007669"/>
    <property type="project" value="InterPro"/>
</dbReference>
<keyword evidence="7 17" id="KW-1133">Transmembrane helix</keyword>
<feature type="transmembrane region" description="Helical" evidence="17">
    <location>
        <begin position="6"/>
        <end position="26"/>
    </location>
</feature>
<dbReference type="GeneID" id="119731138"/>
<evidence type="ECO:0000256" key="12">
    <source>
        <dbReference type="ARBA" id="ARBA00025712"/>
    </source>
</evidence>
<dbReference type="InterPro" id="IPR036922">
    <property type="entry name" value="Rieske_2Fe-2S_sf"/>
</dbReference>
<comment type="pathway">
    <text evidence="12">Steroid hormone biosynthesis; dafachronic acid biosynthesis.</text>
</comment>
<dbReference type="OMA" id="YIHASAM"/>
<protein>
    <recommendedName>
        <fullName evidence="14">cholesterol 7-desaturase</fullName>
        <ecNumber evidence="14">1.14.19.21</ecNumber>
    </recommendedName>
</protein>
<dbReference type="Proteomes" id="UP000887568">
    <property type="component" value="Unplaced"/>
</dbReference>
<dbReference type="PANTHER" id="PTHR21266:SF32">
    <property type="entry name" value="CHOLESTEROL 7-DESATURASE NVD"/>
    <property type="match status" value="1"/>
</dbReference>
<comment type="cofactor">
    <cofactor evidence="1">
        <name>Fe cation</name>
        <dbReference type="ChEBI" id="CHEBI:24875"/>
    </cofactor>
</comment>
<evidence type="ECO:0000256" key="3">
    <source>
        <dbReference type="ARBA" id="ARBA00004972"/>
    </source>
</evidence>
<evidence type="ECO:0000313" key="19">
    <source>
        <dbReference type="EnsemblMetazoa" id="XP_038060091.1"/>
    </source>
</evidence>
<comment type="similarity">
    <text evidence="13">Belongs to the cholesterol 7-desaturase family.</text>
</comment>
<dbReference type="GO" id="GO:0051537">
    <property type="term" value="F:2 iron, 2 sulfur cluster binding"/>
    <property type="evidence" value="ECO:0007669"/>
    <property type="project" value="UniProtKB-KW"/>
</dbReference>
<sequence length="459" mass="52223">MAVSKAGVLSFILPVFLAGLVTRPLILEDYAKQLANHVQNANISVEVVSEKINQVAHSSDFKFVLVYGLAAVLIYLAVQLYKAVTEPLALYCDETKYTYLVDGPADGKSAEERVRDMKRCRKVGDVPPVYPNGWMSILMSSELKKKEHKFVSVAGKNLVVFRGESGRPYVVDAYCAHLGANLAIGGSVHGECIECPFHGWRYRGEDGKCVHIGYAEKVPDFVKIPTYQCCEVNHRIWLWHHAEGKEPDWQVPELEHLTNGKLQPVGFTVCELDSHNEDTPENGADVSHLDYLHGPRAFAGQAHFSDVSWEPHPTIKHVAELRMTNQHHELFFGLLKLPKNTFQIDQIGPCFAHFHMDSPMLGELQLVLTVTPIGPMRQRIVTTGYTRRGPISFYIGKRVLYEQFYQIWGDLPVWANKKYVRNPPFVKEDHLIAKHRRFFAQFYSENSPKYDPKEESMDW</sequence>
<reference evidence="19" key="1">
    <citation type="submission" date="2022-11" db="UniProtKB">
        <authorList>
            <consortium name="EnsemblMetazoa"/>
        </authorList>
    </citation>
    <scope>IDENTIFICATION</scope>
</reference>
<keyword evidence="6" id="KW-0479">Metal-binding</keyword>
<feature type="transmembrane region" description="Helical" evidence="17">
    <location>
        <begin position="61"/>
        <end position="81"/>
    </location>
</feature>
<keyword evidence="5" id="KW-0001">2Fe-2S</keyword>
<dbReference type="GO" id="GO:0005737">
    <property type="term" value="C:cytoplasm"/>
    <property type="evidence" value="ECO:0007669"/>
    <property type="project" value="TreeGrafter"/>
</dbReference>
<dbReference type="EC" id="1.14.19.21" evidence="14"/>
<feature type="domain" description="Rieske" evidence="18">
    <location>
        <begin position="135"/>
        <end position="238"/>
    </location>
</feature>
<dbReference type="Pfam" id="PF19298">
    <property type="entry name" value="KshA_C"/>
    <property type="match status" value="1"/>
</dbReference>
<dbReference type="AlphaFoldDB" id="A0A914A9H9"/>
<dbReference type="RefSeq" id="XP_038060091.1">
    <property type="nucleotide sequence ID" value="XM_038204163.1"/>
</dbReference>
<evidence type="ECO:0000256" key="7">
    <source>
        <dbReference type="ARBA" id="ARBA00022989"/>
    </source>
</evidence>
<evidence type="ECO:0000256" key="13">
    <source>
        <dbReference type="ARBA" id="ARBA00025729"/>
    </source>
</evidence>
<evidence type="ECO:0000256" key="16">
    <source>
        <dbReference type="ARBA" id="ARBA00049548"/>
    </source>
</evidence>
<dbReference type="PROSITE" id="PS51296">
    <property type="entry name" value="RIESKE"/>
    <property type="match status" value="1"/>
</dbReference>
<dbReference type="Gene3D" id="3.90.380.10">
    <property type="entry name" value="Naphthalene 1,2-dioxygenase Alpha Subunit, Chain A, domain 1"/>
    <property type="match status" value="1"/>
</dbReference>
<dbReference type="GO" id="GO:0170056">
    <property type="term" value="F:cholesterol 7-desaturase [NAD(P)H] activity"/>
    <property type="evidence" value="ECO:0007669"/>
    <property type="project" value="UniProtKB-EC"/>
</dbReference>
<keyword evidence="11 17" id="KW-0472">Membrane</keyword>
<evidence type="ECO:0000256" key="2">
    <source>
        <dbReference type="ARBA" id="ARBA00004370"/>
    </source>
</evidence>
<dbReference type="EnsemblMetazoa" id="XM_038204163.1">
    <property type="protein sequence ID" value="XP_038060091.1"/>
    <property type="gene ID" value="LOC119731138"/>
</dbReference>
<evidence type="ECO:0000256" key="15">
    <source>
        <dbReference type="ARBA" id="ARBA00047853"/>
    </source>
</evidence>
<evidence type="ECO:0000256" key="6">
    <source>
        <dbReference type="ARBA" id="ARBA00022723"/>
    </source>
</evidence>
<dbReference type="GO" id="GO:0016020">
    <property type="term" value="C:membrane"/>
    <property type="evidence" value="ECO:0007669"/>
    <property type="project" value="UniProtKB-SubCell"/>
</dbReference>
<dbReference type="PANTHER" id="PTHR21266">
    <property type="entry name" value="IRON-SULFUR DOMAIN CONTAINING PROTEIN"/>
    <property type="match status" value="1"/>
</dbReference>